<keyword evidence="2" id="KW-1185">Reference proteome</keyword>
<sequence length="74" mass="8874">MTDEQRKRLEEIFKGGHEKALAEVYAEFFTPIETLQLAWLEYRFASPTPEEKEKNWLFLEAVKKTIKSKNRKQK</sequence>
<evidence type="ECO:0000313" key="1">
    <source>
        <dbReference type="EMBL" id="SMP08922.1"/>
    </source>
</evidence>
<proteinExistence type="predicted"/>
<dbReference type="RefSeq" id="WP_283400163.1">
    <property type="nucleotide sequence ID" value="NZ_FXUB01000001.1"/>
</dbReference>
<evidence type="ECO:0000313" key="2">
    <source>
        <dbReference type="Proteomes" id="UP001157911"/>
    </source>
</evidence>
<gene>
    <name evidence="1" type="ORF">SAMN06265339_0672</name>
</gene>
<accession>A0ABY1NG91</accession>
<organism evidence="1 2">
    <name type="scientific">Desulfurobacterium pacificum</name>
    <dbReference type="NCBI Taxonomy" id="240166"/>
    <lineage>
        <taxon>Bacteria</taxon>
        <taxon>Pseudomonadati</taxon>
        <taxon>Aquificota</taxon>
        <taxon>Aquificia</taxon>
        <taxon>Desulfurobacteriales</taxon>
        <taxon>Desulfurobacteriaceae</taxon>
        <taxon>Desulfurobacterium</taxon>
    </lineage>
</organism>
<comment type="caution">
    <text evidence="1">The sequence shown here is derived from an EMBL/GenBank/DDBJ whole genome shotgun (WGS) entry which is preliminary data.</text>
</comment>
<reference evidence="1 2" key="1">
    <citation type="submission" date="2017-05" db="EMBL/GenBank/DDBJ databases">
        <authorList>
            <person name="Varghese N."/>
            <person name="Submissions S."/>
        </authorList>
    </citation>
    <scope>NUCLEOTIDE SEQUENCE [LARGE SCALE GENOMIC DNA]</scope>
    <source>
        <strain evidence="1 2">DSM 15522</strain>
    </source>
</reference>
<protein>
    <submittedName>
        <fullName evidence="1">Uncharacterized protein</fullName>
    </submittedName>
</protein>
<name>A0ABY1NG91_9BACT</name>
<dbReference type="EMBL" id="FXUB01000001">
    <property type="protein sequence ID" value="SMP08922.1"/>
    <property type="molecule type" value="Genomic_DNA"/>
</dbReference>
<dbReference type="Proteomes" id="UP001157911">
    <property type="component" value="Unassembled WGS sequence"/>
</dbReference>